<dbReference type="GO" id="GO:0005789">
    <property type="term" value="C:endoplasmic reticulum membrane"/>
    <property type="evidence" value="ECO:0007669"/>
    <property type="project" value="TreeGrafter"/>
</dbReference>
<proteinExistence type="predicted"/>
<keyword evidence="6" id="KW-1185">Reference proteome</keyword>
<keyword evidence="3" id="KW-1133">Transmembrane helix</keyword>
<dbReference type="Gene3D" id="1.10.8.1310">
    <property type="match status" value="1"/>
</dbReference>
<dbReference type="PANTHER" id="PTHR20913">
    <property type="entry name" value="TBC1 DOMAIN FAMILY MEMBER 20/GTPASE"/>
    <property type="match status" value="1"/>
</dbReference>
<dbReference type="InterPro" id="IPR035969">
    <property type="entry name" value="Rab-GAP_TBC_sf"/>
</dbReference>
<keyword evidence="3" id="KW-0472">Membrane</keyword>
<evidence type="ECO:0000313" key="5">
    <source>
        <dbReference type="EMBL" id="PVU91885.1"/>
    </source>
</evidence>
<dbReference type="GO" id="GO:0005096">
    <property type="term" value="F:GTPase activator activity"/>
    <property type="evidence" value="ECO:0007669"/>
    <property type="project" value="UniProtKB-KW"/>
</dbReference>
<dbReference type="OrthoDB" id="206700at2759"/>
<protein>
    <recommendedName>
        <fullName evidence="4">Rab-GAP TBC domain-containing protein</fullName>
    </recommendedName>
</protein>
<reference evidence="5 6" key="1">
    <citation type="journal article" date="2018" name="MBio">
        <title>Comparative Genomics Reveals the Core Gene Toolbox for the Fungus-Insect Symbiosis.</title>
        <authorList>
            <person name="Wang Y."/>
            <person name="Stata M."/>
            <person name="Wang W."/>
            <person name="Stajich J.E."/>
            <person name="White M.M."/>
            <person name="Moncalvo J.M."/>
        </authorList>
    </citation>
    <scope>NUCLEOTIDE SEQUENCE [LARGE SCALE GENOMIC DNA]</scope>
    <source>
        <strain evidence="5 6">AUS-77-4</strain>
    </source>
</reference>
<dbReference type="InterPro" id="IPR000195">
    <property type="entry name" value="Rab-GAP-TBC_dom"/>
</dbReference>
<comment type="caution">
    <text evidence="5">The sequence shown here is derived from an EMBL/GenBank/DDBJ whole genome shotgun (WGS) entry which is preliminary data.</text>
</comment>
<feature type="transmembrane region" description="Helical" evidence="3">
    <location>
        <begin position="362"/>
        <end position="381"/>
    </location>
</feature>
<dbReference type="SUPFAM" id="SSF47923">
    <property type="entry name" value="Ypt/Rab-GAP domain of gyp1p"/>
    <property type="match status" value="1"/>
</dbReference>
<feature type="compositionally biased region" description="Polar residues" evidence="2">
    <location>
        <begin position="57"/>
        <end position="71"/>
    </location>
</feature>
<evidence type="ECO:0000313" key="6">
    <source>
        <dbReference type="Proteomes" id="UP000245699"/>
    </source>
</evidence>
<gene>
    <name evidence="5" type="ORF">BB559_003944</name>
</gene>
<feature type="domain" description="Rab-GAP TBC" evidence="4">
    <location>
        <begin position="110"/>
        <end position="227"/>
    </location>
</feature>
<dbReference type="Proteomes" id="UP000245699">
    <property type="component" value="Unassembled WGS sequence"/>
</dbReference>
<accession>A0A2T9YHU9</accession>
<dbReference type="STRING" id="61424.A0A2T9YHU9"/>
<evidence type="ECO:0000256" key="3">
    <source>
        <dbReference type="SAM" id="Phobius"/>
    </source>
</evidence>
<dbReference type="EMBL" id="MBFT01000393">
    <property type="protein sequence ID" value="PVU91885.1"/>
    <property type="molecule type" value="Genomic_DNA"/>
</dbReference>
<feature type="region of interest" description="Disordered" evidence="2">
    <location>
        <begin position="1"/>
        <end position="74"/>
    </location>
</feature>
<evidence type="ECO:0000259" key="4">
    <source>
        <dbReference type="Pfam" id="PF00566"/>
    </source>
</evidence>
<name>A0A2T9YHU9_9FUNG</name>
<sequence>MLNSRKRLRRRKTKNTTDKTGINCQSDNKDTSSLHKNSQIHSNHPKENSNLDKTLLDPNNNISKSSSMTASNKNLNTKKNEKLVKTAISESDIVTLKKFASTGPGLINTHLRRMAWPMLLKYNSILFNESESLSNAKADTRQVEKNILSPDFNLNDVDNRQVLLDVLRTKPFSSKERILDDRFIKKKQTHLYKIITAILAKTPEMHYYQLVNFHSQVLLECEPEFSVIHKNLSRLPEITKEEEWPSILATAHLWMNQFPITKLMHFQHQKLPKWSCYLTFERTFSMLDSDKPILYETLLQKTTMFPINDETSSIVKKTGIKDKLKALWFLRNNNGYGFGSSKLTLGRSPQNLKLNGVRSRNTFALILVSALATSLSAYWYMVGTNYGHNS</sequence>
<dbReference type="AlphaFoldDB" id="A0A2T9YHU9"/>
<evidence type="ECO:0000256" key="1">
    <source>
        <dbReference type="ARBA" id="ARBA00022468"/>
    </source>
</evidence>
<organism evidence="5 6">
    <name type="scientific">Furculomyces boomerangus</name>
    <dbReference type="NCBI Taxonomy" id="61424"/>
    <lineage>
        <taxon>Eukaryota</taxon>
        <taxon>Fungi</taxon>
        <taxon>Fungi incertae sedis</taxon>
        <taxon>Zoopagomycota</taxon>
        <taxon>Kickxellomycotina</taxon>
        <taxon>Harpellomycetes</taxon>
        <taxon>Harpellales</taxon>
        <taxon>Harpellaceae</taxon>
        <taxon>Furculomyces</taxon>
    </lineage>
</organism>
<dbReference type="InterPro" id="IPR045913">
    <property type="entry name" value="TBC20/Gyp8-like"/>
</dbReference>
<feature type="compositionally biased region" description="Basic residues" evidence="2">
    <location>
        <begin position="1"/>
        <end position="14"/>
    </location>
</feature>
<dbReference type="Pfam" id="PF00566">
    <property type="entry name" value="RabGAP-TBC"/>
    <property type="match status" value="1"/>
</dbReference>
<dbReference type="GO" id="GO:0006888">
    <property type="term" value="P:endoplasmic reticulum to Golgi vesicle-mediated transport"/>
    <property type="evidence" value="ECO:0007669"/>
    <property type="project" value="TreeGrafter"/>
</dbReference>
<evidence type="ECO:0000256" key="2">
    <source>
        <dbReference type="SAM" id="MobiDB-lite"/>
    </source>
</evidence>
<keyword evidence="1" id="KW-0343">GTPase activation</keyword>
<keyword evidence="3" id="KW-0812">Transmembrane</keyword>
<dbReference type="PANTHER" id="PTHR20913:SF7">
    <property type="entry name" value="RE60063P"/>
    <property type="match status" value="1"/>
</dbReference>